<evidence type="ECO:0000256" key="2">
    <source>
        <dbReference type="ARBA" id="ARBA00022679"/>
    </source>
</evidence>
<gene>
    <name evidence="15" type="ORF">UV61_C0005G0028</name>
</gene>
<evidence type="ECO:0000256" key="8">
    <source>
        <dbReference type="ARBA" id="ARBA00022840"/>
    </source>
</evidence>
<keyword evidence="4" id="KW-0548">Nucleotidyltransferase</keyword>
<feature type="domain" description="Poly A polymerase head" evidence="12">
    <location>
        <begin position="2"/>
        <end position="129"/>
    </location>
</feature>
<evidence type="ECO:0000256" key="3">
    <source>
        <dbReference type="ARBA" id="ARBA00022694"/>
    </source>
</evidence>
<feature type="domain" description="tRNA nucleotidyltransferase/poly(A) polymerase RNA and SrmB- binding" evidence="13">
    <location>
        <begin position="156"/>
        <end position="218"/>
    </location>
</feature>
<evidence type="ECO:0000256" key="10">
    <source>
        <dbReference type="ARBA" id="ARBA00022884"/>
    </source>
</evidence>
<dbReference type="SUPFAM" id="SSF81301">
    <property type="entry name" value="Nucleotidyltransferase"/>
    <property type="match status" value="1"/>
</dbReference>
<dbReference type="GO" id="GO:0016779">
    <property type="term" value="F:nucleotidyltransferase activity"/>
    <property type="evidence" value="ECO:0007669"/>
    <property type="project" value="UniProtKB-KW"/>
</dbReference>
<dbReference type="Pfam" id="PF01743">
    <property type="entry name" value="PolyA_pol"/>
    <property type="match status" value="1"/>
</dbReference>
<reference evidence="15 16" key="1">
    <citation type="journal article" date="2015" name="Nature">
        <title>rRNA introns, odd ribosomes, and small enigmatic genomes across a large radiation of phyla.</title>
        <authorList>
            <person name="Brown C.T."/>
            <person name="Hug L.A."/>
            <person name="Thomas B.C."/>
            <person name="Sharon I."/>
            <person name="Castelle C.J."/>
            <person name="Singh A."/>
            <person name="Wilkins M.J."/>
            <person name="Williams K.H."/>
            <person name="Banfield J.F."/>
        </authorList>
    </citation>
    <scope>NUCLEOTIDE SEQUENCE [LARGE SCALE GENOMIC DNA]</scope>
</reference>
<evidence type="ECO:0000256" key="9">
    <source>
        <dbReference type="ARBA" id="ARBA00022842"/>
    </source>
</evidence>
<evidence type="ECO:0000256" key="7">
    <source>
        <dbReference type="ARBA" id="ARBA00022800"/>
    </source>
</evidence>
<keyword evidence="10 11" id="KW-0694">RNA-binding</keyword>
<dbReference type="CDD" id="cd00077">
    <property type="entry name" value="HDc"/>
    <property type="match status" value="1"/>
</dbReference>
<dbReference type="GO" id="GO:0046872">
    <property type="term" value="F:metal ion binding"/>
    <property type="evidence" value="ECO:0007669"/>
    <property type="project" value="UniProtKB-KW"/>
</dbReference>
<comment type="cofactor">
    <cofactor evidence="1">
        <name>Mg(2+)</name>
        <dbReference type="ChEBI" id="CHEBI:18420"/>
    </cofactor>
</comment>
<dbReference type="GO" id="GO:0008033">
    <property type="term" value="P:tRNA processing"/>
    <property type="evidence" value="ECO:0007669"/>
    <property type="project" value="UniProtKB-KW"/>
</dbReference>
<evidence type="ECO:0000256" key="11">
    <source>
        <dbReference type="RuleBase" id="RU003953"/>
    </source>
</evidence>
<name>A0A0G1CND5_9BACT</name>
<dbReference type="InterPro" id="IPR003607">
    <property type="entry name" value="HD/PDEase_dom"/>
</dbReference>
<dbReference type="InterPro" id="IPR002646">
    <property type="entry name" value="PolA_pol_head_dom"/>
</dbReference>
<dbReference type="CDD" id="cd05398">
    <property type="entry name" value="NT_ClassII-CCAase"/>
    <property type="match status" value="1"/>
</dbReference>
<dbReference type="EMBL" id="LCFD01000005">
    <property type="protein sequence ID" value="KKS87007.1"/>
    <property type="molecule type" value="Genomic_DNA"/>
</dbReference>
<dbReference type="Gene3D" id="3.30.460.10">
    <property type="entry name" value="Beta Polymerase, domain 2"/>
    <property type="match status" value="1"/>
</dbReference>
<evidence type="ECO:0000313" key="16">
    <source>
        <dbReference type="Proteomes" id="UP000034050"/>
    </source>
</evidence>
<dbReference type="InterPro" id="IPR006675">
    <property type="entry name" value="HDIG_dom"/>
</dbReference>
<keyword evidence="7" id="KW-0692">RNA repair</keyword>
<organism evidence="15 16">
    <name type="scientific">Candidatus Gottesmanbacteria bacterium GW2011_GWB1_43_11</name>
    <dbReference type="NCBI Taxonomy" id="1618446"/>
    <lineage>
        <taxon>Bacteria</taxon>
        <taxon>Candidatus Gottesmaniibacteriota</taxon>
    </lineage>
</organism>
<feature type="domain" description="CCA-adding enzyme C-terminal" evidence="14">
    <location>
        <begin position="289"/>
        <end position="425"/>
    </location>
</feature>
<evidence type="ECO:0000256" key="4">
    <source>
        <dbReference type="ARBA" id="ARBA00022695"/>
    </source>
</evidence>
<sequence length="431" mass="49277">MGGSVRDLLLKRKTHGWDFTTNATPAHILALFPDSFYDNQFGTVGIKIKASSVKDKALSEETIDVYEVTTYRSESGYRDHRHPDEVVWGTTLEEDLSRRDLTINAIAFDGEKIIDPYQGETDLKNKLVRAVGDPETRFKEDALRLLRTIRIATQLGFTIEPQTFSAIQQHTQLIKQVSADRIRHELMRIMESAYPADGVLVLKNSGLLAEILPELDQAFGVPQKSPGRHHIYDVGTHLIESLRHCPSKNPLVRFATLLHDIGKPAVFRQNPQTKQITFYNHEVTGMTIAKNICLRLNFSNRDREKIVTLVRWHQFTVDENQTDATLRRFIKRVGIENLQDILDLRIGDRVGSGAAITSWRLRLYMKRLEEVQKQPFTVADLKVDGHDVMKIFDISPGPKIGKILDQLFNEVITQKLPNEREPLLKRLTEIK</sequence>
<evidence type="ECO:0000313" key="15">
    <source>
        <dbReference type="EMBL" id="KKS87007.1"/>
    </source>
</evidence>
<keyword evidence="2 11" id="KW-0808">Transferase</keyword>
<dbReference type="GO" id="GO:0003723">
    <property type="term" value="F:RNA binding"/>
    <property type="evidence" value="ECO:0007669"/>
    <property type="project" value="UniProtKB-KW"/>
</dbReference>
<keyword evidence="3" id="KW-0819">tRNA processing</keyword>
<evidence type="ECO:0000256" key="5">
    <source>
        <dbReference type="ARBA" id="ARBA00022723"/>
    </source>
</evidence>
<evidence type="ECO:0000259" key="13">
    <source>
        <dbReference type="Pfam" id="PF12627"/>
    </source>
</evidence>
<comment type="caution">
    <text evidence="15">The sequence shown here is derived from an EMBL/GenBank/DDBJ whole genome shotgun (WGS) entry which is preliminary data.</text>
</comment>
<keyword evidence="6" id="KW-0547">Nucleotide-binding</keyword>
<dbReference type="PANTHER" id="PTHR47545">
    <property type="entry name" value="MULTIFUNCTIONAL CCA PROTEIN"/>
    <property type="match status" value="1"/>
</dbReference>
<dbReference type="Proteomes" id="UP000034050">
    <property type="component" value="Unassembled WGS sequence"/>
</dbReference>
<dbReference type="GO" id="GO:0005524">
    <property type="term" value="F:ATP binding"/>
    <property type="evidence" value="ECO:0007669"/>
    <property type="project" value="UniProtKB-KW"/>
</dbReference>
<evidence type="ECO:0000256" key="1">
    <source>
        <dbReference type="ARBA" id="ARBA00001946"/>
    </source>
</evidence>
<comment type="similarity">
    <text evidence="11">Belongs to the tRNA nucleotidyltransferase/poly(A) polymerase family.</text>
</comment>
<dbReference type="GO" id="GO:0042245">
    <property type="term" value="P:RNA repair"/>
    <property type="evidence" value="ECO:0007669"/>
    <property type="project" value="UniProtKB-KW"/>
</dbReference>
<dbReference type="PANTHER" id="PTHR47545:SF1">
    <property type="entry name" value="MULTIFUNCTIONAL CCA PROTEIN"/>
    <property type="match status" value="1"/>
</dbReference>
<dbReference type="Gene3D" id="1.10.246.80">
    <property type="match status" value="1"/>
</dbReference>
<evidence type="ECO:0000259" key="12">
    <source>
        <dbReference type="Pfam" id="PF01743"/>
    </source>
</evidence>
<dbReference type="Gene3D" id="1.10.3090.10">
    <property type="entry name" value="cca-adding enzyme, domain 2"/>
    <property type="match status" value="1"/>
</dbReference>
<dbReference type="InterPro" id="IPR043519">
    <property type="entry name" value="NT_sf"/>
</dbReference>
<dbReference type="Pfam" id="PF13735">
    <property type="entry name" value="tRNA_NucTran2_2"/>
    <property type="match status" value="1"/>
</dbReference>
<dbReference type="Pfam" id="PF12627">
    <property type="entry name" value="PolyA_pol_RNAbd"/>
    <property type="match status" value="1"/>
</dbReference>
<keyword evidence="5" id="KW-0479">Metal-binding</keyword>
<dbReference type="InterPro" id="IPR032810">
    <property type="entry name" value="CCA-adding_enz_C"/>
</dbReference>
<keyword evidence="8" id="KW-0067">ATP-binding</keyword>
<dbReference type="NCBIfam" id="TIGR00277">
    <property type="entry name" value="HDIG"/>
    <property type="match status" value="1"/>
</dbReference>
<dbReference type="InterPro" id="IPR050124">
    <property type="entry name" value="tRNA_CCA-adding_enzyme"/>
</dbReference>
<evidence type="ECO:0000256" key="6">
    <source>
        <dbReference type="ARBA" id="ARBA00022741"/>
    </source>
</evidence>
<dbReference type="SUPFAM" id="SSF81891">
    <property type="entry name" value="Poly A polymerase C-terminal region-like"/>
    <property type="match status" value="1"/>
</dbReference>
<evidence type="ECO:0000259" key="14">
    <source>
        <dbReference type="Pfam" id="PF13735"/>
    </source>
</evidence>
<accession>A0A0G1CND5</accession>
<keyword evidence="9" id="KW-0460">Magnesium</keyword>
<dbReference type="PATRIC" id="fig|1618446.3.peg.619"/>
<dbReference type="AlphaFoldDB" id="A0A0G1CND5"/>
<dbReference type="STRING" id="1618446.UV61_C0005G0028"/>
<proteinExistence type="inferred from homology"/>
<dbReference type="InterPro" id="IPR032828">
    <property type="entry name" value="PolyA_RNA-bd"/>
</dbReference>
<protein>
    <submittedName>
        <fullName evidence="15">tRNA adenylyl-/cytidylyl-transferase</fullName>
    </submittedName>
</protein>